<dbReference type="InterPro" id="IPR041644">
    <property type="entry name" value="GNAT_C"/>
</dbReference>
<reference evidence="5" key="1">
    <citation type="journal article" date="2019" name="Int. J. Syst. Evol. Microbiol.">
        <title>The Global Catalogue of Microorganisms (GCM) 10K type strain sequencing project: providing services to taxonomists for standard genome sequencing and annotation.</title>
        <authorList>
            <consortium name="The Broad Institute Genomics Platform"/>
            <consortium name="The Broad Institute Genome Sequencing Center for Infectious Disease"/>
            <person name="Wu L."/>
            <person name="Ma J."/>
        </authorList>
    </citation>
    <scope>NUCLEOTIDE SEQUENCE [LARGE SCALE GENOMIC DNA]</scope>
    <source>
        <strain evidence="5">JCM 9092</strain>
    </source>
</reference>
<organism evidence="4 5">
    <name type="scientific">Streptomyces rectiviolaceus</name>
    <dbReference type="NCBI Taxonomy" id="332591"/>
    <lineage>
        <taxon>Bacteria</taxon>
        <taxon>Bacillati</taxon>
        <taxon>Actinomycetota</taxon>
        <taxon>Actinomycetes</taxon>
        <taxon>Kitasatosporales</taxon>
        <taxon>Streptomycetaceae</taxon>
        <taxon>Streptomyces</taxon>
    </lineage>
</organism>
<evidence type="ECO:0008006" key="6">
    <source>
        <dbReference type="Google" id="ProtNLM"/>
    </source>
</evidence>
<accession>A0ABP6MGY4</accession>
<gene>
    <name evidence="4" type="ORF">GCM10010449_39340</name>
</gene>
<dbReference type="EMBL" id="BAAAUG010000069">
    <property type="protein sequence ID" value="GAA3113238.1"/>
    <property type="molecule type" value="Genomic_DNA"/>
</dbReference>
<keyword evidence="5" id="KW-1185">Reference proteome</keyword>
<dbReference type="InterPro" id="IPR041273">
    <property type="entry name" value="NAT_N"/>
</dbReference>
<proteinExistence type="predicted"/>
<protein>
    <recommendedName>
        <fullName evidence="6">Acyltransferase</fullName>
    </recommendedName>
</protein>
<feature type="region of interest" description="Disordered" evidence="1">
    <location>
        <begin position="326"/>
        <end position="350"/>
    </location>
</feature>
<evidence type="ECO:0000313" key="5">
    <source>
        <dbReference type="Proteomes" id="UP001501637"/>
    </source>
</evidence>
<feature type="domain" description="GNAT-like C-terminal" evidence="3">
    <location>
        <begin position="168"/>
        <end position="324"/>
    </location>
</feature>
<name>A0ABP6MGY4_9ACTN</name>
<sequence length="350" mass="38891">MTHTPTAPDVEEWLNVLGRQEAAGDIADPEPVSPDEARRRMRLLAVPAEDHGRVLATLPDPARAPARWQALRHCHRALFSQSAPAPRETAWPDAPAALGEAGRYFYVHLYLLALPLALERQRRLGIPDDIVAATFADVGAKMITYRLAHRTGGFDRQRWVMRHFRGTLHRLGRLQFERTTLDTAALGGPPGPDGPADGERVLSVHIPEDGPLTPARCAASLRAARDFFTQHFPDETVQFATCSSWLLDDQLAAYLPPPSNILHFQRRFTRFGGRPVGDDDVLQFVFHVPLGTTDFDRLPQRTTLQHAVVGHLRAGRHWRLSHGWTPLPAPSKATARPEADAINSRQTPPS</sequence>
<dbReference type="Proteomes" id="UP001501637">
    <property type="component" value="Unassembled WGS sequence"/>
</dbReference>
<dbReference type="Gene3D" id="3.40.630.120">
    <property type="match status" value="1"/>
</dbReference>
<dbReference type="Pfam" id="PF18164">
    <property type="entry name" value="GNAT_C"/>
    <property type="match status" value="1"/>
</dbReference>
<evidence type="ECO:0000256" key="1">
    <source>
        <dbReference type="SAM" id="MobiDB-lite"/>
    </source>
</evidence>
<evidence type="ECO:0000259" key="3">
    <source>
        <dbReference type="Pfam" id="PF18164"/>
    </source>
</evidence>
<dbReference type="RefSeq" id="WP_344522295.1">
    <property type="nucleotide sequence ID" value="NZ_BAAAUG010000069.1"/>
</dbReference>
<comment type="caution">
    <text evidence="4">The sequence shown here is derived from an EMBL/GenBank/DDBJ whole genome shotgun (WGS) entry which is preliminary data.</text>
</comment>
<evidence type="ECO:0000313" key="4">
    <source>
        <dbReference type="EMBL" id="GAA3113238.1"/>
    </source>
</evidence>
<dbReference type="Pfam" id="PF18082">
    <property type="entry name" value="NAT_N"/>
    <property type="match status" value="1"/>
</dbReference>
<feature type="domain" description="N-acyltransferase N-terminal" evidence="2">
    <location>
        <begin position="35"/>
        <end position="166"/>
    </location>
</feature>
<evidence type="ECO:0000259" key="2">
    <source>
        <dbReference type="Pfam" id="PF18082"/>
    </source>
</evidence>